<feature type="region of interest" description="Disordered" evidence="6">
    <location>
        <begin position="1"/>
        <end position="44"/>
    </location>
</feature>
<feature type="transmembrane region" description="Helical" evidence="7">
    <location>
        <begin position="356"/>
        <end position="378"/>
    </location>
</feature>
<dbReference type="GO" id="GO:0016020">
    <property type="term" value="C:membrane"/>
    <property type="evidence" value="ECO:0007669"/>
    <property type="project" value="UniProtKB-SubCell"/>
</dbReference>
<keyword evidence="2" id="KW-0813">Transport</keyword>
<comment type="caution">
    <text evidence="8">The sequence shown here is derived from an EMBL/GenBank/DDBJ whole genome shotgun (WGS) entry which is preliminary data.</text>
</comment>
<evidence type="ECO:0000256" key="6">
    <source>
        <dbReference type="SAM" id="MobiDB-lite"/>
    </source>
</evidence>
<evidence type="ECO:0000256" key="7">
    <source>
        <dbReference type="SAM" id="Phobius"/>
    </source>
</evidence>
<evidence type="ECO:0000313" key="8">
    <source>
        <dbReference type="EMBL" id="KFH44208.1"/>
    </source>
</evidence>
<evidence type="ECO:0000256" key="3">
    <source>
        <dbReference type="ARBA" id="ARBA00022692"/>
    </source>
</evidence>
<feature type="transmembrane region" description="Helical" evidence="7">
    <location>
        <begin position="447"/>
        <end position="467"/>
    </location>
</feature>
<feature type="transmembrane region" description="Helical" evidence="7">
    <location>
        <begin position="320"/>
        <end position="344"/>
    </location>
</feature>
<feature type="transmembrane region" description="Helical" evidence="7">
    <location>
        <begin position="221"/>
        <end position="241"/>
    </location>
</feature>
<keyword evidence="9" id="KW-1185">Reference proteome</keyword>
<feature type="transmembrane region" description="Helical" evidence="7">
    <location>
        <begin position="160"/>
        <end position="179"/>
    </location>
</feature>
<dbReference type="OrthoDB" id="1932925at2759"/>
<dbReference type="EMBL" id="JPKY01000052">
    <property type="protein sequence ID" value="KFH44208.1"/>
    <property type="molecule type" value="Genomic_DNA"/>
</dbReference>
<keyword evidence="5 7" id="KW-0472">Membrane</keyword>
<feature type="transmembrane region" description="Helical" evidence="7">
    <location>
        <begin position="479"/>
        <end position="497"/>
    </location>
</feature>
<dbReference type="STRING" id="857340.A0A086T4C6"/>
<sequence length="541" mass="58970">MDPEKHPGNPPADVEAPRQSISGDGGHHPLAGGPVDDPVPASASASAAGCDDAIAMVGSRPNDVDPIVAARAVRKIDWFLMPAMIFGYGLVYYDKAILGAAALFGMTTDLSLLVVVDADATPPVVDTTRLSWATSLFYFGMLAGLYPLTYALQRFDIGRILGGIVIVWSAVCLSTAGVTDYRGLYAQRFVLGFVESIVPTGFMCIVSGYYTQAEQSMRQSWWFSSTGLFTVIGGGLNYGFAQIEGGALARWQYIYLLAGSLTFLFGLFCFAIPNSPVNAWFLKAEERFAAVERLRYGQTGVRCTQFKLSQVKESLLDVKVWLIFIMMTSAYTVNGAVSGFGPLIVSTFGWTPLQSILWQFPLGALCFVAILLTGYLGTRFPNTRLLMLILCCLPVIAGCALIWRSDWYHHAAAPVAGYSITGTFGAVVSLIITVGMSNVAGHTKKSFMAATIFVAYCVGNIIGPLLVNSETRGEHYPELWTGLIICYAICILASGVLREVLRRENRRREAAMPAGGDEEERARMAFLDLTDRQNPYFRYVY</sequence>
<organism evidence="8 9">
    <name type="scientific">Hapsidospora chrysogenum (strain ATCC 11550 / CBS 779.69 / DSM 880 / IAM 14645 / JCM 23072 / IMI 49137)</name>
    <name type="common">Acremonium chrysogenum</name>
    <dbReference type="NCBI Taxonomy" id="857340"/>
    <lineage>
        <taxon>Eukaryota</taxon>
        <taxon>Fungi</taxon>
        <taxon>Dikarya</taxon>
        <taxon>Ascomycota</taxon>
        <taxon>Pezizomycotina</taxon>
        <taxon>Sordariomycetes</taxon>
        <taxon>Hypocreomycetidae</taxon>
        <taxon>Hypocreales</taxon>
        <taxon>Bionectriaceae</taxon>
        <taxon>Hapsidospora</taxon>
    </lineage>
</organism>
<proteinExistence type="predicted"/>
<keyword evidence="4 7" id="KW-1133">Transmembrane helix</keyword>
<gene>
    <name evidence="8" type="ORF">ACRE_049980</name>
</gene>
<reference evidence="9" key="1">
    <citation type="journal article" date="2014" name="Genome Announc.">
        <title>Genome sequence and annotation of Acremonium chrysogenum, producer of the beta-lactam antibiotic cephalosporin C.</title>
        <authorList>
            <person name="Terfehr D."/>
            <person name="Dahlmann T.A."/>
            <person name="Specht T."/>
            <person name="Zadra I."/>
            <person name="Kuernsteiner H."/>
            <person name="Kueck U."/>
        </authorList>
    </citation>
    <scope>NUCLEOTIDE SEQUENCE [LARGE SCALE GENOMIC DNA]</scope>
    <source>
        <strain evidence="9">ATCC 11550 / CBS 779.69 / DSM 880 / IAM 14645 / JCM 23072 / IMI 49137</strain>
    </source>
</reference>
<dbReference type="Pfam" id="PF07690">
    <property type="entry name" value="MFS_1"/>
    <property type="match status" value="1"/>
</dbReference>
<feature type="transmembrane region" description="Helical" evidence="7">
    <location>
        <begin position="253"/>
        <end position="273"/>
    </location>
</feature>
<accession>A0A086T4C6</accession>
<evidence type="ECO:0000256" key="4">
    <source>
        <dbReference type="ARBA" id="ARBA00022989"/>
    </source>
</evidence>
<dbReference type="InterPro" id="IPR011701">
    <property type="entry name" value="MFS"/>
</dbReference>
<evidence type="ECO:0000256" key="1">
    <source>
        <dbReference type="ARBA" id="ARBA00004141"/>
    </source>
</evidence>
<comment type="subcellular location">
    <subcellularLocation>
        <location evidence="1">Membrane</location>
        <topology evidence="1">Multi-pass membrane protein</topology>
    </subcellularLocation>
</comment>
<dbReference type="SUPFAM" id="SSF103473">
    <property type="entry name" value="MFS general substrate transporter"/>
    <property type="match status" value="1"/>
</dbReference>
<keyword evidence="3 7" id="KW-0812">Transmembrane</keyword>
<feature type="transmembrane region" description="Helical" evidence="7">
    <location>
        <begin position="130"/>
        <end position="148"/>
    </location>
</feature>
<protein>
    <submittedName>
        <fullName evidence="8">Putative transporter-like protein</fullName>
    </submittedName>
</protein>
<dbReference type="Gene3D" id="1.20.1250.20">
    <property type="entry name" value="MFS general substrate transporter like domains"/>
    <property type="match status" value="2"/>
</dbReference>
<dbReference type="HOGENOM" id="CLU_001265_0_5_1"/>
<evidence type="ECO:0000256" key="5">
    <source>
        <dbReference type="ARBA" id="ARBA00023136"/>
    </source>
</evidence>
<feature type="transmembrane region" description="Helical" evidence="7">
    <location>
        <begin position="385"/>
        <end position="403"/>
    </location>
</feature>
<evidence type="ECO:0000313" key="9">
    <source>
        <dbReference type="Proteomes" id="UP000029964"/>
    </source>
</evidence>
<feature type="transmembrane region" description="Helical" evidence="7">
    <location>
        <begin position="185"/>
        <end position="209"/>
    </location>
</feature>
<dbReference type="InterPro" id="IPR036259">
    <property type="entry name" value="MFS_trans_sf"/>
</dbReference>
<name>A0A086T4C6_HAPC1</name>
<dbReference type="PANTHER" id="PTHR43791">
    <property type="entry name" value="PERMEASE-RELATED"/>
    <property type="match status" value="1"/>
</dbReference>
<feature type="transmembrane region" description="Helical" evidence="7">
    <location>
        <begin position="415"/>
        <end position="435"/>
    </location>
</feature>
<dbReference type="Proteomes" id="UP000029964">
    <property type="component" value="Unassembled WGS sequence"/>
</dbReference>
<evidence type="ECO:0000256" key="2">
    <source>
        <dbReference type="ARBA" id="ARBA00022448"/>
    </source>
</evidence>
<dbReference type="AlphaFoldDB" id="A0A086T4C6"/>
<dbReference type="GO" id="GO:0022857">
    <property type="term" value="F:transmembrane transporter activity"/>
    <property type="evidence" value="ECO:0007669"/>
    <property type="project" value="InterPro"/>
</dbReference>
<dbReference type="PANTHER" id="PTHR43791:SF55">
    <property type="entry name" value="TRANSPORTER, PUTATIVE (AFU_ORTHOLOGUE AFUA_6G01820)-RELATED"/>
    <property type="match status" value="1"/>
</dbReference>